<protein>
    <submittedName>
        <fullName evidence="3">16S rRNA (Guanine(966)-N(2))-methyltransferase RsmD</fullName>
    </submittedName>
</protein>
<proteinExistence type="predicted"/>
<dbReference type="GO" id="GO:0008168">
    <property type="term" value="F:methyltransferase activity"/>
    <property type="evidence" value="ECO:0007669"/>
    <property type="project" value="UniProtKB-KW"/>
</dbReference>
<name>A0A1Q2D0M5_9ACTN</name>
<dbReference type="PANTHER" id="PTHR43542:SF1">
    <property type="entry name" value="METHYLTRANSFERASE"/>
    <property type="match status" value="1"/>
</dbReference>
<dbReference type="InterPro" id="IPR029063">
    <property type="entry name" value="SAM-dependent_MTases_sf"/>
</dbReference>
<dbReference type="PANTHER" id="PTHR43542">
    <property type="entry name" value="METHYLTRANSFERASE"/>
    <property type="match status" value="1"/>
</dbReference>
<dbReference type="InterPro" id="IPR004398">
    <property type="entry name" value="RNA_MeTrfase_RsmD"/>
</dbReference>
<dbReference type="NCBIfam" id="TIGR00095">
    <property type="entry name" value="16S rRNA (guanine(966)-N(2))-methyltransferase RsmD"/>
    <property type="match status" value="1"/>
</dbReference>
<dbReference type="RefSeq" id="WP_077351473.1">
    <property type="nucleotide sequence ID" value="NZ_CP019607.1"/>
</dbReference>
<dbReference type="Gene3D" id="3.40.50.150">
    <property type="entry name" value="Vaccinia Virus protein VP39"/>
    <property type="match status" value="1"/>
</dbReference>
<dbReference type="PIRSF" id="PIRSF004553">
    <property type="entry name" value="CHP00095"/>
    <property type="match status" value="1"/>
</dbReference>
<organism evidence="3 4">
    <name type="scientific">Tessaracoccus flavescens</name>
    <dbReference type="NCBI Taxonomy" id="399497"/>
    <lineage>
        <taxon>Bacteria</taxon>
        <taxon>Bacillati</taxon>
        <taxon>Actinomycetota</taxon>
        <taxon>Actinomycetes</taxon>
        <taxon>Propionibacteriales</taxon>
        <taxon>Propionibacteriaceae</taxon>
        <taxon>Tessaracoccus</taxon>
    </lineage>
</organism>
<accession>A0A1Q2D0M5</accession>
<dbReference type="CDD" id="cd02440">
    <property type="entry name" value="AdoMet_MTases"/>
    <property type="match status" value="1"/>
</dbReference>
<dbReference type="GO" id="GO:0003676">
    <property type="term" value="F:nucleic acid binding"/>
    <property type="evidence" value="ECO:0007669"/>
    <property type="project" value="InterPro"/>
</dbReference>
<keyword evidence="1 3" id="KW-0489">Methyltransferase</keyword>
<keyword evidence="2 3" id="KW-0808">Transferase</keyword>
<gene>
    <name evidence="3" type="ORF">BW733_14295</name>
</gene>
<dbReference type="AlphaFoldDB" id="A0A1Q2D0M5"/>
<keyword evidence="4" id="KW-1185">Reference proteome</keyword>
<dbReference type="InterPro" id="IPR002052">
    <property type="entry name" value="DNA_methylase_N6_adenine_CS"/>
</dbReference>
<evidence type="ECO:0000313" key="4">
    <source>
        <dbReference type="Proteomes" id="UP000188235"/>
    </source>
</evidence>
<dbReference type="Pfam" id="PF03602">
    <property type="entry name" value="Cons_hypoth95"/>
    <property type="match status" value="1"/>
</dbReference>
<evidence type="ECO:0000313" key="3">
    <source>
        <dbReference type="EMBL" id="AQP51821.1"/>
    </source>
</evidence>
<dbReference type="SUPFAM" id="SSF53335">
    <property type="entry name" value="S-adenosyl-L-methionine-dependent methyltransferases"/>
    <property type="match status" value="1"/>
</dbReference>
<reference evidence="3 4" key="1">
    <citation type="journal article" date="2008" name="Int. J. Syst. Evol. Microbiol.">
        <title>Tessaracoccus flavescens sp. nov., isolated from marine sediment.</title>
        <authorList>
            <person name="Lee D.W."/>
            <person name="Lee S.D."/>
        </authorList>
    </citation>
    <scope>NUCLEOTIDE SEQUENCE [LARGE SCALE GENOMIC DNA]</scope>
    <source>
        <strain evidence="3 4">SST-39T</strain>
    </source>
</reference>
<evidence type="ECO:0000256" key="2">
    <source>
        <dbReference type="ARBA" id="ARBA00022679"/>
    </source>
</evidence>
<dbReference type="PROSITE" id="PS00092">
    <property type="entry name" value="N6_MTASE"/>
    <property type="match status" value="1"/>
</dbReference>
<dbReference type="STRING" id="399497.BW733_14295"/>
<dbReference type="OrthoDB" id="9803017at2"/>
<dbReference type="EMBL" id="CP019607">
    <property type="protein sequence ID" value="AQP51821.1"/>
    <property type="molecule type" value="Genomic_DNA"/>
</dbReference>
<dbReference type="GO" id="GO:0031167">
    <property type="term" value="P:rRNA methylation"/>
    <property type="evidence" value="ECO:0007669"/>
    <property type="project" value="InterPro"/>
</dbReference>
<dbReference type="KEGG" id="tfa:BW733_14295"/>
<evidence type="ECO:0000256" key="1">
    <source>
        <dbReference type="ARBA" id="ARBA00022603"/>
    </source>
</evidence>
<dbReference type="Proteomes" id="UP000188235">
    <property type="component" value="Chromosome"/>
</dbReference>
<sequence>MSRIIAGRAKGRRLGTPKGANTRPTTDRTREALFSALVSWFNTVDAEAAEQLAGVSVLDLYAGSGAVGLEAASRGAGPVVLVEADRPTARLIESNARELGLQADVRSAKAETFAAAPGRRFDLVFLDPPYDVPTDTVESLLAGIAEHAVADRGLVVVERSARYRAPAWPSSFTDTWEKNYGETTLYYGSVD</sequence>